<feature type="compositionally biased region" description="Low complexity" evidence="1">
    <location>
        <begin position="88"/>
        <end position="106"/>
    </location>
</feature>
<dbReference type="Gene3D" id="3.90.228.10">
    <property type="match status" value="1"/>
</dbReference>
<dbReference type="OrthoDB" id="9514740at2759"/>
<gene>
    <name evidence="2" type="ORF">FA13DRAFT_1664654</name>
</gene>
<proteinExistence type="predicted"/>
<protein>
    <submittedName>
        <fullName evidence="2">ADP-ribosylation</fullName>
    </submittedName>
</protein>
<reference evidence="2 3" key="1">
    <citation type="journal article" date="2019" name="Nat. Ecol. Evol.">
        <title>Megaphylogeny resolves global patterns of mushroom evolution.</title>
        <authorList>
            <person name="Varga T."/>
            <person name="Krizsan K."/>
            <person name="Foldi C."/>
            <person name="Dima B."/>
            <person name="Sanchez-Garcia M."/>
            <person name="Sanchez-Ramirez S."/>
            <person name="Szollosi G.J."/>
            <person name="Szarkandi J.G."/>
            <person name="Papp V."/>
            <person name="Albert L."/>
            <person name="Andreopoulos W."/>
            <person name="Angelini C."/>
            <person name="Antonin V."/>
            <person name="Barry K.W."/>
            <person name="Bougher N.L."/>
            <person name="Buchanan P."/>
            <person name="Buyck B."/>
            <person name="Bense V."/>
            <person name="Catcheside P."/>
            <person name="Chovatia M."/>
            <person name="Cooper J."/>
            <person name="Damon W."/>
            <person name="Desjardin D."/>
            <person name="Finy P."/>
            <person name="Geml J."/>
            <person name="Haridas S."/>
            <person name="Hughes K."/>
            <person name="Justo A."/>
            <person name="Karasinski D."/>
            <person name="Kautmanova I."/>
            <person name="Kiss B."/>
            <person name="Kocsube S."/>
            <person name="Kotiranta H."/>
            <person name="LaButti K.M."/>
            <person name="Lechner B.E."/>
            <person name="Liimatainen K."/>
            <person name="Lipzen A."/>
            <person name="Lukacs Z."/>
            <person name="Mihaltcheva S."/>
            <person name="Morgado L.N."/>
            <person name="Niskanen T."/>
            <person name="Noordeloos M.E."/>
            <person name="Ohm R.A."/>
            <person name="Ortiz-Santana B."/>
            <person name="Ovrebo C."/>
            <person name="Racz N."/>
            <person name="Riley R."/>
            <person name="Savchenko A."/>
            <person name="Shiryaev A."/>
            <person name="Soop K."/>
            <person name="Spirin V."/>
            <person name="Szebenyi C."/>
            <person name="Tomsovsky M."/>
            <person name="Tulloss R.E."/>
            <person name="Uehling J."/>
            <person name="Grigoriev I.V."/>
            <person name="Vagvolgyi C."/>
            <person name="Papp T."/>
            <person name="Martin F.M."/>
            <person name="Miettinen O."/>
            <person name="Hibbett D.S."/>
            <person name="Nagy L.G."/>
        </authorList>
    </citation>
    <scope>NUCLEOTIDE SEQUENCE [LARGE SCALE GENOMIC DNA]</scope>
    <source>
        <strain evidence="2 3">FP101781</strain>
    </source>
</reference>
<dbReference type="SUPFAM" id="SSF56399">
    <property type="entry name" value="ADP-ribosylation"/>
    <property type="match status" value="1"/>
</dbReference>
<comment type="caution">
    <text evidence="2">The sequence shown here is derived from an EMBL/GenBank/DDBJ whole genome shotgun (WGS) entry which is preliminary data.</text>
</comment>
<dbReference type="PANTHER" id="PTHR31681:SF3">
    <property type="entry name" value="OS04G0690100 PROTEIN"/>
    <property type="match status" value="1"/>
</dbReference>
<accession>A0A4Y7T8J0</accession>
<dbReference type="AlphaFoldDB" id="A0A4Y7T8J0"/>
<name>A0A4Y7T8J0_COPMI</name>
<dbReference type="PANTHER" id="PTHR31681">
    <property type="entry name" value="C2H2-LIKE ZINC FINGER PROTEIN"/>
    <property type="match status" value="1"/>
</dbReference>
<keyword evidence="3" id="KW-1185">Reference proteome</keyword>
<evidence type="ECO:0000313" key="3">
    <source>
        <dbReference type="Proteomes" id="UP000298030"/>
    </source>
</evidence>
<evidence type="ECO:0000256" key="1">
    <source>
        <dbReference type="SAM" id="MobiDB-lite"/>
    </source>
</evidence>
<sequence length="408" mass="44539">MNMGSDDFSDWSDVGDDTDSLASNLRFMNIRASTRSPPPKYSSTTSLPGYTSASKCIICQEKPPYSNPRTGQSYPTCGLTCAAVLSQQGTPRSSRSGSSSRSGTPGHTKATRRTPFHMAAYHSPRSIPFPIPQKRPDCVVCKTKSTHRGYLTCGLTCAEKLCKDGSDPTMCNPKSPNHDQCGDTCAEQAKVACLLCKCRPKNGAKYHLCGKTCHRIAMKATPMILEAPKGHKTYEMAEKKFQDAWNNVTGPLPTIKKIFKIIENDEFLKPYAIYRKKVGNEHFRYHGTKRECQLGVTATELCTSATCAVCNILKTSFQVSLAHTGGAFGPGVYSSSASNKAFSYCGVGGAMLVTKVILGKIRTVTGWNEVMSCPDGFNSVVFDRMNGQLNETIVYTDDAIRPVFLITF</sequence>
<feature type="region of interest" description="Disordered" evidence="1">
    <location>
        <begin position="88"/>
        <end position="114"/>
    </location>
</feature>
<organism evidence="2 3">
    <name type="scientific">Coprinellus micaceus</name>
    <name type="common">Glistening ink-cap mushroom</name>
    <name type="synonym">Coprinus micaceus</name>
    <dbReference type="NCBI Taxonomy" id="71717"/>
    <lineage>
        <taxon>Eukaryota</taxon>
        <taxon>Fungi</taxon>
        <taxon>Dikarya</taxon>
        <taxon>Basidiomycota</taxon>
        <taxon>Agaricomycotina</taxon>
        <taxon>Agaricomycetes</taxon>
        <taxon>Agaricomycetidae</taxon>
        <taxon>Agaricales</taxon>
        <taxon>Agaricineae</taxon>
        <taxon>Psathyrellaceae</taxon>
        <taxon>Coprinellus</taxon>
    </lineage>
</organism>
<dbReference type="EMBL" id="QPFP01000023">
    <property type="protein sequence ID" value="TEB30473.1"/>
    <property type="molecule type" value="Genomic_DNA"/>
</dbReference>
<evidence type="ECO:0000313" key="2">
    <source>
        <dbReference type="EMBL" id="TEB30473.1"/>
    </source>
</evidence>
<dbReference type="Proteomes" id="UP000298030">
    <property type="component" value="Unassembled WGS sequence"/>
</dbReference>